<accession>A0AA36IHZ0</accession>
<keyword evidence="2" id="KW-1185">Reference proteome</keyword>
<protein>
    <submittedName>
        <fullName evidence="1">Uncharacterized protein</fullName>
    </submittedName>
</protein>
<name>A0AA36IHZ0_9DINO</name>
<feature type="non-terminal residue" evidence="1">
    <location>
        <position position="1"/>
    </location>
</feature>
<reference evidence="1" key="1">
    <citation type="submission" date="2023-08" db="EMBL/GenBank/DDBJ databases">
        <authorList>
            <person name="Chen Y."/>
            <person name="Shah S."/>
            <person name="Dougan E. K."/>
            <person name="Thang M."/>
            <person name="Chan C."/>
        </authorList>
    </citation>
    <scope>NUCLEOTIDE SEQUENCE</scope>
</reference>
<organism evidence="1 2">
    <name type="scientific">Effrenium voratum</name>
    <dbReference type="NCBI Taxonomy" id="2562239"/>
    <lineage>
        <taxon>Eukaryota</taxon>
        <taxon>Sar</taxon>
        <taxon>Alveolata</taxon>
        <taxon>Dinophyceae</taxon>
        <taxon>Suessiales</taxon>
        <taxon>Symbiodiniaceae</taxon>
        <taxon>Effrenium</taxon>
    </lineage>
</organism>
<proteinExistence type="predicted"/>
<dbReference type="EMBL" id="CAUJNA010001616">
    <property type="protein sequence ID" value="CAJ1387993.1"/>
    <property type="molecule type" value="Genomic_DNA"/>
</dbReference>
<dbReference type="Proteomes" id="UP001178507">
    <property type="component" value="Unassembled WGS sequence"/>
</dbReference>
<sequence>DIEKAVLEIELAPEKEKVDTLNKQVQDLWAAARVGNQTVSNLSEDVARLSTKLQLHEETP</sequence>
<gene>
    <name evidence="1" type="ORF">EVOR1521_LOCUS13950</name>
</gene>
<evidence type="ECO:0000313" key="1">
    <source>
        <dbReference type="EMBL" id="CAJ1387993.1"/>
    </source>
</evidence>
<comment type="caution">
    <text evidence="1">The sequence shown here is derived from an EMBL/GenBank/DDBJ whole genome shotgun (WGS) entry which is preliminary data.</text>
</comment>
<dbReference type="AlphaFoldDB" id="A0AA36IHZ0"/>
<evidence type="ECO:0000313" key="2">
    <source>
        <dbReference type="Proteomes" id="UP001178507"/>
    </source>
</evidence>